<keyword evidence="1" id="KW-0812">Transmembrane</keyword>
<reference evidence="2 3" key="1">
    <citation type="submission" date="2019-07" db="EMBL/GenBank/DDBJ databases">
        <title>R&amp;d 2014.</title>
        <authorList>
            <person name="Klenk H.-P."/>
        </authorList>
    </citation>
    <scope>NUCLEOTIDE SEQUENCE [LARGE SCALE GENOMIC DNA]</scope>
    <source>
        <strain evidence="2 3">DSM 43868</strain>
    </source>
</reference>
<proteinExistence type="predicted"/>
<accession>A0A562IB45</accession>
<dbReference type="Proteomes" id="UP000319825">
    <property type="component" value="Unassembled WGS sequence"/>
</dbReference>
<dbReference type="EMBL" id="VLKE01000001">
    <property type="protein sequence ID" value="TWH67945.1"/>
    <property type="molecule type" value="Genomic_DNA"/>
</dbReference>
<keyword evidence="1" id="KW-1133">Transmembrane helix</keyword>
<organism evidence="2 3">
    <name type="scientific">Micromonospora olivasterospora</name>
    <dbReference type="NCBI Taxonomy" id="1880"/>
    <lineage>
        <taxon>Bacteria</taxon>
        <taxon>Bacillati</taxon>
        <taxon>Actinomycetota</taxon>
        <taxon>Actinomycetes</taxon>
        <taxon>Micromonosporales</taxon>
        <taxon>Micromonosporaceae</taxon>
        <taxon>Micromonospora</taxon>
    </lineage>
</organism>
<feature type="transmembrane region" description="Helical" evidence="1">
    <location>
        <begin position="21"/>
        <end position="43"/>
    </location>
</feature>
<keyword evidence="1" id="KW-0472">Membrane</keyword>
<evidence type="ECO:0000256" key="1">
    <source>
        <dbReference type="SAM" id="Phobius"/>
    </source>
</evidence>
<feature type="transmembrane region" description="Helical" evidence="1">
    <location>
        <begin position="55"/>
        <end position="78"/>
    </location>
</feature>
<dbReference type="AlphaFoldDB" id="A0A562IB45"/>
<evidence type="ECO:0000313" key="2">
    <source>
        <dbReference type="EMBL" id="TWH67945.1"/>
    </source>
</evidence>
<gene>
    <name evidence="2" type="ORF">JD77_02931</name>
</gene>
<comment type="caution">
    <text evidence="2">The sequence shown here is derived from an EMBL/GenBank/DDBJ whole genome shotgun (WGS) entry which is preliminary data.</text>
</comment>
<evidence type="ECO:0000313" key="3">
    <source>
        <dbReference type="Proteomes" id="UP000319825"/>
    </source>
</evidence>
<dbReference type="RefSeq" id="WP_344750804.1">
    <property type="nucleotide sequence ID" value="NZ_BAAATQ010000166.1"/>
</dbReference>
<sequence>MHECDGSIRLREYREPGLGRWLVKLLIPVVIVAAFWVWTLWGFSKQLDRAEMVRLTAGLVVICVVPVALALVVGIVRGRLAQGRRPRRPEGAPKGRWSAGYATRLCPHGIVLRHANEAGRLLPWSDVADIRVFPASSGRGGVVAARLRSFTEPTGLPAVARIVEDGSVPDDPAWLWLGGVRDAAEGDRVAAQTGRWRETAPR</sequence>
<name>A0A562IB45_MICOL</name>
<keyword evidence="3" id="KW-1185">Reference proteome</keyword>
<protein>
    <submittedName>
        <fullName evidence="2">Uncharacterized protein</fullName>
    </submittedName>
</protein>